<feature type="compositionally biased region" description="Basic and acidic residues" evidence="1">
    <location>
        <begin position="14"/>
        <end position="23"/>
    </location>
</feature>
<dbReference type="PANTHER" id="PTHR13246:SF1">
    <property type="entry name" value="CYTOSOLIC ENDO-BETA-N-ACETYLGLUCOSAMINIDASE"/>
    <property type="match status" value="1"/>
</dbReference>
<accession>A0A2K1QIA3</accession>
<evidence type="ECO:0000259" key="2">
    <source>
        <dbReference type="Pfam" id="PF03644"/>
    </source>
</evidence>
<dbReference type="InterPro" id="IPR032979">
    <property type="entry name" value="ENGase"/>
</dbReference>
<dbReference type="InParanoid" id="A0A2K1QIA3"/>
<evidence type="ECO:0000313" key="3">
    <source>
        <dbReference type="EMBL" id="PNS14612.1"/>
    </source>
</evidence>
<sequence>MGWKDFLRPIRDRLRDNLPHPEQDESDDDKRKRREKRAQDAIKGFVYFDTFDDLESWYVTDAQLHQKAIVPLLRRTASPAPAGKQVSNVTLVHDYGGAYHEYEGDGPGTFENHVLVVLIWLAPAKAVVSKLVCIPPPSWTNVLHRNGVKSLGTFLVEPGPRSVGVEKLLQQRQRDDGIISYPAAERLIAIAKSYGFDGYLINIERTFPVFKWNLVHLLGFLKQLRSAFDDGNVIWYDALHVGNSVDYQNGVTELNAALAQAAGAILTNYDWTPELARSSLQIASAHGVKAENVIFGIDIWAQNRGYEGPERRTWPREGGGGTGTGRGVAELADIGVSSGLFAPAWPYEHFDAHRKEVETSMWTGRPLPKDVACTCKPGDVHMIPLYKEYPILRFANAYPAGTASFFFSDFLPPSCLEQGTVATQLSSQSVLPLQSAWEHDQDIQFVWGTGKDGLLLRLNRPPTLERLKVTRRLFDLDMHSPEGFEACICFSTQNTSPTTSILVRFEGADSIWVAPSGEVQRETVRMQLATNKSGSYTQPSLPVTGITVEVRLDESTVGAHKSPVCNASNLLQLHSICIKRVSSKGDSPVPTIPCISREQLEDGTASIAWTIDFIEPKHPDRSGMPFSPHTGPCAHFIVEIGTLLKQRVHTCRITLPDHLDSELEGSPETNIVVQAYGFDGSMLCQSEVLWQDLPRRSSEWLLV</sequence>
<dbReference type="InterPro" id="IPR005201">
    <property type="entry name" value="TIM_ENGase"/>
</dbReference>
<dbReference type="GO" id="GO:0033925">
    <property type="term" value="F:mannosyl-glycoprotein endo-beta-N-acetylglucosaminidase activity"/>
    <property type="evidence" value="ECO:0007669"/>
    <property type="project" value="UniProtKB-EC"/>
</dbReference>
<dbReference type="Gene3D" id="3.20.20.80">
    <property type="entry name" value="Glycosidases"/>
    <property type="match status" value="1"/>
</dbReference>
<proteinExistence type="predicted"/>
<dbReference type="Pfam" id="PF03644">
    <property type="entry name" value="Glyco_hydro_85"/>
    <property type="match status" value="1"/>
</dbReference>
<dbReference type="EMBL" id="NKHZ01000082">
    <property type="protein sequence ID" value="PNS14612.1"/>
    <property type="molecule type" value="Genomic_DNA"/>
</dbReference>
<gene>
    <name evidence="3" type="ORF">CAC42_1634</name>
</gene>
<protein>
    <recommendedName>
        <fullName evidence="2">Cytosolic endo-beta-N-acetylglucosaminidase TIM barrel domain-containing protein</fullName>
    </recommendedName>
</protein>
<dbReference type="SUPFAM" id="SSF51445">
    <property type="entry name" value="(Trans)glycosidases"/>
    <property type="match status" value="1"/>
</dbReference>
<dbReference type="Proteomes" id="UP000243797">
    <property type="component" value="Unassembled WGS sequence"/>
</dbReference>
<comment type="caution">
    <text evidence="3">The sequence shown here is derived from an EMBL/GenBank/DDBJ whole genome shotgun (WGS) entry which is preliminary data.</text>
</comment>
<name>A0A2K1QIA3_9PEZI</name>
<feature type="region of interest" description="Disordered" evidence="1">
    <location>
        <begin position="14"/>
        <end position="35"/>
    </location>
</feature>
<dbReference type="GO" id="GO:0005829">
    <property type="term" value="C:cytosol"/>
    <property type="evidence" value="ECO:0007669"/>
    <property type="project" value="UniProtKB-SubCell"/>
</dbReference>
<dbReference type="OrthoDB" id="284473at2759"/>
<evidence type="ECO:0000256" key="1">
    <source>
        <dbReference type="SAM" id="MobiDB-lite"/>
    </source>
</evidence>
<evidence type="ECO:0000313" key="4">
    <source>
        <dbReference type="Proteomes" id="UP000243797"/>
    </source>
</evidence>
<dbReference type="STRING" id="2082308.A0A2K1QIA3"/>
<dbReference type="AlphaFoldDB" id="A0A2K1QIA3"/>
<keyword evidence="4" id="KW-1185">Reference proteome</keyword>
<feature type="domain" description="Cytosolic endo-beta-N-acetylglucosaminidase TIM barrel" evidence="2">
    <location>
        <begin position="130"/>
        <end position="410"/>
    </location>
</feature>
<dbReference type="PANTHER" id="PTHR13246">
    <property type="entry name" value="ENDO BETA N-ACETYLGLUCOSAMINIDASE"/>
    <property type="match status" value="1"/>
</dbReference>
<dbReference type="InterPro" id="IPR017853">
    <property type="entry name" value="GH"/>
</dbReference>
<reference evidence="3 4" key="1">
    <citation type="submission" date="2017-06" db="EMBL/GenBank/DDBJ databases">
        <title>Draft genome sequence of a variant of Elsinoe murrayae.</title>
        <authorList>
            <person name="Cheng Q."/>
        </authorList>
    </citation>
    <scope>NUCLEOTIDE SEQUENCE [LARGE SCALE GENOMIC DNA]</scope>
    <source>
        <strain evidence="3 4">CQ-2017a</strain>
    </source>
</reference>
<organism evidence="3 4">
    <name type="scientific">Sphaceloma murrayae</name>
    <dbReference type="NCBI Taxonomy" id="2082308"/>
    <lineage>
        <taxon>Eukaryota</taxon>
        <taxon>Fungi</taxon>
        <taxon>Dikarya</taxon>
        <taxon>Ascomycota</taxon>
        <taxon>Pezizomycotina</taxon>
        <taxon>Dothideomycetes</taxon>
        <taxon>Dothideomycetidae</taxon>
        <taxon>Myriangiales</taxon>
        <taxon>Elsinoaceae</taxon>
        <taxon>Sphaceloma</taxon>
    </lineage>
</organism>